<feature type="chain" id="PRO_5041413556" evidence="1">
    <location>
        <begin position="19"/>
        <end position="94"/>
    </location>
</feature>
<sequence>MKFTTAITLSALIASAMAAAIADPKANPVIDAIVDERDAAAAASAEEAPAYVSVSAGKDKRDAAEAAPAYVWASCGKVKRDADPEAWVSCGRKQ</sequence>
<dbReference type="EMBL" id="JAUJDW010000223">
    <property type="protein sequence ID" value="KAK0610273.1"/>
    <property type="molecule type" value="Genomic_DNA"/>
</dbReference>
<evidence type="ECO:0000256" key="1">
    <source>
        <dbReference type="SAM" id="SignalP"/>
    </source>
</evidence>
<feature type="signal peptide" evidence="1">
    <location>
        <begin position="1"/>
        <end position="18"/>
    </location>
</feature>
<protein>
    <submittedName>
        <fullName evidence="2">Uncharacterized protein</fullName>
    </submittedName>
</protein>
<reference evidence="2" key="1">
    <citation type="submission" date="2023-06" db="EMBL/GenBank/DDBJ databases">
        <title>Multi-omics analyses reveal the molecular pathogenesis toolkit of Lasiodiplodia hormozganensis, a cross-kingdom pathogen.</title>
        <authorList>
            <person name="Felix C."/>
            <person name="Meneses R."/>
            <person name="Goncalves M.F.M."/>
            <person name="Tilleman L."/>
            <person name="Duarte A.S."/>
            <person name="Jorrin-Novo J.V."/>
            <person name="Van De Peer Y."/>
            <person name="Deforce D."/>
            <person name="Van Nieuwerburgh F."/>
            <person name="Esteves A.C."/>
            <person name="Alves A."/>
        </authorList>
    </citation>
    <scope>NUCLEOTIDE SEQUENCE</scope>
    <source>
        <strain evidence="2">CBS 339.90</strain>
    </source>
</reference>
<gene>
    <name evidence="2" type="ORF">DIS24_g12108</name>
</gene>
<evidence type="ECO:0000313" key="3">
    <source>
        <dbReference type="Proteomes" id="UP001175001"/>
    </source>
</evidence>
<comment type="caution">
    <text evidence="2">The sequence shown here is derived from an EMBL/GenBank/DDBJ whole genome shotgun (WGS) entry which is preliminary data.</text>
</comment>
<keyword evidence="3" id="KW-1185">Reference proteome</keyword>
<proteinExistence type="predicted"/>
<dbReference type="Proteomes" id="UP001175001">
    <property type="component" value="Unassembled WGS sequence"/>
</dbReference>
<keyword evidence="1" id="KW-0732">Signal</keyword>
<accession>A0AA39WAH9</accession>
<dbReference type="AlphaFoldDB" id="A0AA39WAH9"/>
<organism evidence="2 3">
    <name type="scientific">Lasiodiplodia hormozganensis</name>
    <dbReference type="NCBI Taxonomy" id="869390"/>
    <lineage>
        <taxon>Eukaryota</taxon>
        <taxon>Fungi</taxon>
        <taxon>Dikarya</taxon>
        <taxon>Ascomycota</taxon>
        <taxon>Pezizomycotina</taxon>
        <taxon>Dothideomycetes</taxon>
        <taxon>Dothideomycetes incertae sedis</taxon>
        <taxon>Botryosphaeriales</taxon>
        <taxon>Botryosphaeriaceae</taxon>
        <taxon>Lasiodiplodia</taxon>
    </lineage>
</organism>
<name>A0AA39WAH9_9PEZI</name>
<evidence type="ECO:0000313" key="2">
    <source>
        <dbReference type="EMBL" id="KAK0610273.1"/>
    </source>
</evidence>